<dbReference type="Proteomes" id="UP000694408">
    <property type="component" value="Unplaced"/>
</dbReference>
<organism evidence="2 3">
    <name type="scientific">Junco hyemalis</name>
    <name type="common">Dark-eyed junco</name>
    <dbReference type="NCBI Taxonomy" id="40217"/>
    <lineage>
        <taxon>Eukaryota</taxon>
        <taxon>Metazoa</taxon>
        <taxon>Chordata</taxon>
        <taxon>Craniata</taxon>
        <taxon>Vertebrata</taxon>
        <taxon>Euteleostomi</taxon>
        <taxon>Archelosauria</taxon>
        <taxon>Archosauria</taxon>
        <taxon>Dinosauria</taxon>
        <taxon>Saurischia</taxon>
        <taxon>Theropoda</taxon>
        <taxon>Coelurosauria</taxon>
        <taxon>Aves</taxon>
        <taxon>Neognathae</taxon>
        <taxon>Neoaves</taxon>
        <taxon>Telluraves</taxon>
        <taxon>Australaves</taxon>
        <taxon>Passeriformes</taxon>
        <taxon>Passerellidae</taxon>
        <taxon>Junco</taxon>
    </lineage>
</organism>
<keyword evidence="3" id="KW-1185">Reference proteome</keyword>
<accession>A0A8C5IG93</accession>
<name>A0A8C5IG93_JUNHY</name>
<protein>
    <submittedName>
        <fullName evidence="2">Uncharacterized protein</fullName>
    </submittedName>
</protein>
<sequence>AREKSFRICFRLFLFCTCVSGWMHFQGCCSHGQWELSPPNWVPGSPFPCPCCDPVCASFPCPCPDPVCASFPCLSPDPVCASFPCLCSDPVCASFPCPSPDPVCASFPCPCSDPVCASCTCSELLPLLFSSLLDPGINSLLCQDQQPARVCFSCAPPHS</sequence>
<reference evidence="2" key="1">
    <citation type="submission" date="2025-08" db="UniProtKB">
        <authorList>
            <consortium name="Ensembl"/>
        </authorList>
    </citation>
    <scope>IDENTIFICATION</scope>
</reference>
<dbReference type="Ensembl" id="ENSJHYT00000002544.1">
    <property type="protein sequence ID" value="ENSJHYP00000002059.1"/>
    <property type="gene ID" value="ENSJHYG00000001745.1"/>
</dbReference>
<dbReference type="AlphaFoldDB" id="A0A8C5IG93"/>
<evidence type="ECO:0000256" key="1">
    <source>
        <dbReference type="SAM" id="SignalP"/>
    </source>
</evidence>
<reference evidence="2" key="2">
    <citation type="submission" date="2025-09" db="UniProtKB">
        <authorList>
            <consortium name="Ensembl"/>
        </authorList>
    </citation>
    <scope>IDENTIFICATION</scope>
</reference>
<feature type="chain" id="PRO_5034189314" evidence="1">
    <location>
        <begin position="22"/>
        <end position="159"/>
    </location>
</feature>
<keyword evidence="1" id="KW-0732">Signal</keyword>
<evidence type="ECO:0000313" key="2">
    <source>
        <dbReference type="Ensembl" id="ENSJHYP00000002059.1"/>
    </source>
</evidence>
<proteinExistence type="predicted"/>
<evidence type="ECO:0000313" key="3">
    <source>
        <dbReference type="Proteomes" id="UP000694408"/>
    </source>
</evidence>
<feature type="signal peptide" evidence="1">
    <location>
        <begin position="1"/>
        <end position="21"/>
    </location>
</feature>